<comment type="caution">
    <text evidence="3">The sequence shown here is derived from an EMBL/GenBank/DDBJ whole genome shotgun (WGS) entry which is preliminary data.</text>
</comment>
<dbReference type="HOGENOM" id="CLU_235458_0_0_1"/>
<name>A0A0B1P1W8_UNCNE</name>
<proteinExistence type="predicted"/>
<reference evidence="3 4" key="1">
    <citation type="journal article" date="2014" name="BMC Genomics">
        <title>Adaptive genomic structural variation in the grape powdery mildew pathogen, Erysiphe necator.</title>
        <authorList>
            <person name="Jones L."/>
            <person name="Riaz S."/>
            <person name="Morales-Cruz A."/>
            <person name="Amrine K.C."/>
            <person name="McGuire B."/>
            <person name="Gubler W.D."/>
            <person name="Walker M.A."/>
            <person name="Cantu D."/>
        </authorList>
    </citation>
    <scope>NUCLEOTIDE SEQUENCE [LARGE SCALE GENOMIC DNA]</scope>
    <source>
        <strain evidence="4">c</strain>
    </source>
</reference>
<dbReference type="Proteomes" id="UP000030854">
    <property type="component" value="Unassembled WGS sequence"/>
</dbReference>
<feature type="compositionally biased region" description="Low complexity" evidence="1">
    <location>
        <begin position="1026"/>
        <end position="1037"/>
    </location>
</feature>
<evidence type="ECO:0000313" key="3">
    <source>
        <dbReference type="EMBL" id="KHJ30886.1"/>
    </source>
</evidence>
<dbReference type="InterPro" id="IPR022031">
    <property type="entry name" value="Rif1_N"/>
</dbReference>
<feature type="compositionally biased region" description="Low complexity" evidence="1">
    <location>
        <begin position="1652"/>
        <end position="1664"/>
    </location>
</feature>
<dbReference type="Pfam" id="PF12231">
    <property type="entry name" value="Rif1_N"/>
    <property type="match status" value="1"/>
</dbReference>
<protein>
    <submittedName>
        <fullName evidence="3">Putative telomere length regulator protein</fullName>
    </submittedName>
</protein>
<evidence type="ECO:0000313" key="4">
    <source>
        <dbReference type="Proteomes" id="UP000030854"/>
    </source>
</evidence>
<organism evidence="3 4">
    <name type="scientific">Uncinula necator</name>
    <name type="common">Grape powdery mildew</name>
    <dbReference type="NCBI Taxonomy" id="52586"/>
    <lineage>
        <taxon>Eukaryota</taxon>
        <taxon>Fungi</taxon>
        <taxon>Dikarya</taxon>
        <taxon>Ascomycota</taxon>
        <taxon>Pezizomycotina</taxon>
        <taxon>Leotiomycetes</taxon>
        <taxon>Erysiphales</taxon>
        <taxon>Erysiphaceae</taxon>
        <taxon>Erysiphe</taxon>
    </lineage>
</organism>
<feature type="compositionally biased region" description="Low complexity" evidence="1">
    <location>
        <begin position="1812"/>
        <end position="1826"/>
    </location>
</feature>
<feature type="region of interest" description="Disordered" evidence="1">
    <location>
        <begin position="1026"/>
        <end position="1049"/>
    </location>
</feature>
<feature type="domain" description="Telomere-associated protein Rif1 N-terminal" evidence="2">
    <location>
        <begin position="103"/>
        <end position="466"/>
    </location>
</feature>
<dbReference type="STRING" id="52586.A0A0B1P1W8"/>
<sequence>MVSVINFQARKYGQASDRGPYDNCVSDLQSCSSDKKVGFLDTVQFNDHPSSSSFNAEQNCSRTGIRSTVSLAKSLPLKGILKPSNGYTQLSVKNMLQSHLKALAGSDIYSRSDAYVNLSNMIRAFDDTPDSQNLVNNISELGQYIERDLVAVNENGKPNSTLISQALALVISLQYNPSIAESFPTKFSIFLVEFAIKSLEDPLISRDIKKNVMFMMAHQNFSPKVITSERLRNLIISLNSPSDKIEGRNFFLRRLEIYRHLLKSSKSLMIVHTAWIGDLLCDMNSSLQAVQISAIKVGFQAAVELGSEASVTGALCTLFKSKLNDDELYGTTYLQILMNKARQKEQAVFVPQIWSVLILLQRYKSQILAQSSHMKSFLAALTLCFNQKDVKVQKQAQYAWNRFIYAVQLSEKTPKPMREILIRPCIQSILNRKSNHISGCFFNLLYYAFRPGCSTSQLDLYWDEFVIVLISQSLGLVESNRIIDRDVVGVVLKILVNIFDIKTPRRWTEKKAVESFGPNEISADELPALDSKWLRKNTTRAFSALLNILNRLFWDFSDPSSTATKVWENYINSVASPAAVEIKVSLETMSCISNIFEFLNHRWDSGIHSSISLSYLNRSQDSHEFLLSIQTIICITISGLGALSFTEKLLHLSQGKFSPVSSTHQNSLKTKILCRSPIAYLLIIFSKSCPGLEYDFKFGEMIDSVLKLVFEPRKNLSSLLELVIEIFQIIPEDEILIQLQVIWESLSKQLISSMVMSNSKGQKIDGEIFSKIVEVLKMGIKVSPKKPLRGWISLFEFVTNSISVQAGYSGGVIDILEPISEVLLQFPNELLYVETLISKVEYAKDLMALEPIHRKLCPIENLVMKNSSSYPCVQFYKYLKNSLIIAYDLNHENTDIISSTNNFLSRCPDEQILDVLIHLKDGIIPWIIDRESKLSNELQFNAVLLLWTTINSSLLRAVEYIPMKKKLHDLETMIASGLESKNRNIVEMTVETWDAIFSNFSGDLEYFKHLQNMLHSFRLTFSDSNNNSASDRSNISNKQAKEVEFENTDDQLDDKSLTIAKSKLNRENQRLSTSPKNAKISTPQVIIRIKNLSGNSQKEKKEPLKTCAKNPEIQMSDHTCYSIQPESEVSPIKHNFVSQKLTRNRRQKASSEDSEFTHGMEMKLSEESNEIGLSDTPKISISPSISDFCSSQQSISIEASKLDTTSDRTVLTNYVIADDVGHISSLNVTSQVIQHDLSISTTSFSSPVICSNESLRMSTNFENLDVTKPTVPKIQTPVKQHNKLHPQKSSSMKENTAIQSSLNKEIDNMEFAETQDTDTPFTYEGRVYNYSSSAESVDVITKANFSNVESPEHGKSPYRINVKTKSLKEKENENKNNKYLINTQELYCMDDISSDETSLPKPTRLQGISSSPVSLTYSSSRLNLKPNIIKRRTGSLSPSFQFTDDSSAIQSYKSLSKKSLSLLNHKDIGKDKNLNPNLTFEILGKDPKKLMALAKTLAPYDSLKQPPSPLKSPSRTEFFNESQPPSKQISNTENNQFKIESPKKGTLARHQSNEILGSGRISRSLTRKRKLSVDNKKAHHIKGYIEQESKEQLNFKRRKTCKDSQVKDIIDHEKLDVRPGISVNNEISDDYTRGTRLSKSFPILNTKKPDSKNNNQNSLNCVSNAGYSENNEYKKPYRRSTRSRVIRPNRSPVVTRNLSSNSKKTLTLTKRLKQRSTAKNSLRKEKKDVDARIFSTSLTNLQQQLEKLESSEPSHFSEDEFDLGSNDKSAVNACSVKNELSNYPNFTSRSNPKPHQRNDEKSLIMISSFSTTSSSSSSAFTTANSNQISGSESNKSTLASNKSANKTVRMSQNPPIHSPVSNHNNFCRDIILGKLGLLISAINQAELRKADISLIEDKMMDAKRALYEAERRGRLSS</sequence>
<gene>
    <name evidence="3" type="ORF">EV44_g5966</name>
</gene>
<feature type="region of interest" description="Disordered" evidence="1">
    <location>
        <begin position="1500"/>
        <end position="1536"/>
    </location>
</feature>
<feature type="compositionally biased region" description="Polar residues" evidence="1">
    <location>
        <begin position="1827"/>
        <end position="1860"/>
    </location>
</feature>
<feature type="compositionally biased region" description="Polar residues" evidence="1">
    <location>
        <begin position="1515"/>
        <end position="1536"/>
    </location>
</feature>
<keyword evidence="4" id="KW-1185">Reference proteome</keyword>
<dbReference type="EMBL" id="JNVN01003489">
    <property type="protein sequence ID" value="KHJ30886.1"/>
    <property type="molecule type" value="Genomic_DNA"/>
</dbReference>
<evidence type="ECO:0000259" key="2">
    <source>
        <dbReference type="Pfam" id="PF12231"/>
    </source>
</evidence>
<accession>A0A0B1P1W8</accession>
<evidence type="ECO:0000256" key="1">
    <source>
        <dbReference type="SAM" id="MobiDB-lite"/>
    </source>
</evidence>
<feature type="region of interest" description="Disordered" evidence="1">
    <location>
        <begin position="1140"/>
        <end position="1176"/>
    </location>
</feature>
<feature type="compositionally biased region" description="Basic and acidic residues" evidence="1">
    <location>
        <begin position="1149"/>
        <end position="1166"/>
    </location>
</feature>
<feature type="region of interest" description="Disordered" evidence="1">
    <location>
        <begin position="1812"/>
        <end position="1860"/>
    </location>
</feature>
<feature type="region of interest" description="Disordered" evidence="1">
    <location>
        <begin position="1642"/>
        <end position="1682"/>
    </location>
</feature>